<reference evidence="3" key="1">
    <citation type="submission" date="2016-03" db="EMBL/GenBank/DDBJ databases">
        <authorList>
            <person name="Lee Y.-S."/>
            <person name="Choi Y.-L."/>
        </authorList>
    </citation>
    <scope>NUCLEOTIDE SEQUENCE [LARGE SCALE GENOMIC DNA]</scope>
    <source>
        <strain evidence="3">DAU221</strain>
    </source>
</reference>
<reference evidence="1" key="2">
    <citation type="submission" date="2016-03" db="EMBL/GenBank/DDBJ databases">
        <authorList>
            <person name="Ploux O."/>
        </authorList>
    </citation>
    <scope>NUCLEOTIDE SEQUENCE [LARGE SCALE GENOMIC DNA]</scope>
    <source>
        <strain evidence="1">DAU221</strain>
    </source>
</reference>
<protein>
    <submittedName>
        <fullName evidence="1 2">Methyltransferase</fullName>
    </submittedName>
</protein>
<dbReference type="GO" id="GO:0032259">
    <property type="term" value="P:methylation"/>
    <property type="evidence" value="ECO:0007669"/>
    <property type="project" value="UniProtKB-KW"/>
</dbReference>
<dbReference type="SUPFAM" id="SSF53335">
    <property type="entry name" value="S-adenosyl-L-methionine-dependent methyltransferases"/>
    <property type="match status" value="1"/>
</dbReference>
<dbReference type="STRING" id="252514.A3224_09235"/>
<gene>
    <name evidence="1" type="ORF">A3224_09235</name>
    <name evidence="2" type="ORF">OQJ68_06320</name>
</gene>
<dbReference type="EMBL" id="CP014864">
    <property type="protein sequence ID" value="AMX02742.1"/>
    <property type="molecule type" value="Genomic_DNA"/>
</dbReference>
<evidence type="ECO:0000313" key="2">
    <source>
        <dbReference type="EMBL" id="MCX2801403.1"/>
    </source>
</evidence>
<keyword evidence="1" id="KW-0808">Transferase</keyword>
<dbReference type="RefSeq" id="WP_067153654.1">
    <property type="nucleotide sequence ID" value="NZ_FOKT01000002.1"/>
</dbReference>
<dbReference type="AlphaFoldDB" id="A0A143HN97"/>
<name>A0A143HN97_MICTH</name>
<proteinExistence type="predicted"/>
<evidence type="ECO:0000313" key="3">
    <source>
        <dbReference type="Proteomes" id="UP000076077"/>
    </source>
</evidence>
<dbReference type="Pfam" id="PF13489">
    <property type="entry name" value="Methyltransf_23"/>
    <property type="match status" value="1"/>
</dbReference>
<dbReference type="Proteomes" id="UP000076077">
    <property type="component" value="Chromosome"/>
</dbReference>
<keyword evidence="1" id="KW-0489">Methyltransferase</keyword>
<accession>A0A143HN97</accession>
<reference evidence="2" key="3">
    <citation type="submission" date="2022-11" db="EMBL/GenBank/DDBJ databases">
        <title>Chitin-degrading and fungicidal potential of chitinolytic bacterial strains from marine environment of the Pacific Ocean regions.</title>
        <authorList>
            <person name="Pentekhina I."/>
            <person name="Nedashkovskaya O."/>
            <person name="Seitkalieva A."/>
            <person name="Podvolotskaya A."/>
            <person name="Tekutyeva L."/>
            <person name="Balabanova L."/>
        </authorList>
    </citation>
    <scope>NUCLEOTIDE SEQUENCE</scope>
    <source>
        <strain evidence="2">KMM 6838</strain>
    </source>
</reference>
<organism evidence="1 3">
    <name type="scientific">Microbulbifer thermotolerans</name>
    <dbReference type="NCBI Taxonomy" id="252514"/>
    <lineage>
        <taxon>Bacteria</taxon>
        <taxon>Pseudomonadati</taxon>
        <taxon>Pseudomonadota</taxon>
        <taxon>Gammaproteobacteria</taxon>
        <taxon>Cellvibrionales</taxon>
        <taxon>Microbulbiferaceae</taxon>
        <taxon>Microbulbifer</taxon>
    </lineage>
</organism>
<dbReference type="Gene3D" id="3.40.50.150">
    <property type="entry name" value="Vaccinia Virus protein VP39"/>
    <property type="match status" value="2"/>
</dbReference>
<dbReference type="Proteomes" id="UP001209730">
    <property type="component" value="Unassembled WGS sequence"/>
</dbReference>
<evidence type="ECO:0000313" key="1">
    <source>
        <dbReference type="EMBL" id="AMX02742.1"/>
    </source>
</evidence>
<keyword evidence="3" id="KW-1185">Reference proteome</keyword>
<dbReference type="OrthoDB" id="9791944at2"/>
<sequence length="227" mass="26197">MTRTERPRLPPDLADHCPLCRQPAAQFYHRDRSRDYLQCKRCALVFVPSEFHLPPEQERAYYDLHENSLQDQGYRRFLSRCANPLVAELRPGSEGLDFGCGPAPLLARMLEEAGHRVALYDAYYMPNPAVMRKPYDFIVSTEVVEHLASPGAELQRLWGCLKPGGLLALMTKLVISPERFTTWHYIRDPTHICFFSAHTFRWLADWLSAELNFVASDVIFLRKKFPG</sequence>
<dbReference type="KEGG" id="mthd:A3224_09235"/>
<dbReference type="EMBL" id="JAPHQB010000008">
    <property type="protein sequence ID" value="MCX2801403.1"/>
    <property type="molecule type" value="Genomic_DNA"/>
</dbReference>
<dbReference type="InterPro" id="IPR029063">
    <property type="entry name" value="SAM-dependent_MTases_sf"/>
</dbReference>
<dbReference type="GO" id="GO:0008168">
    <property type="term" value="F:methyltransferase activity"/>
    <property type="evidence" value="ECO:0007669"/>
    <property type="project" value="UniProtKB-KW"/>
</dbReference>